<dbReference type="Gene3D" id="3.90.550.10">
    <property type="entry name" value="Spore Coat Polysaccharide Biosynthesis Protein SpsA, Chain A"/>
    <property type="match status" value="1"/>
</dbReference>
<sequence>MSEYVDISVVILSFNSEKHIGKCLSTLYDALQKADLTGEVFVVENGSLDNSLECINQYADKFGSTLHVINLSKNTGTTFSRNQALKRASGRHVLVLDSDAYVNAEALKRLISYLNQNKQVGLAVPKVTYASGNFQISCDKFPTLWGKAKRFLFLKKMEQKPSDLSLVSEPVAVDYAISACWMLPKHVIDKVGMLDEKIFYSPEDVDYCIRIWEAGFQIHYVPDVSVIHDAQELSRGFKLNKFHFSHLAGIFYLMKKHRYFWGLNGLYKRIQRR</sequence>
<dbReference type="EMBL" id="CP013928">
    <property type="protein sequence ID" value="AMJ79320.1"/>
    <property type="molecule type" value="Genomic_DNA"/>
</dbReference>
<dbReference type="PANTHER" id="PTHR43179">
    <property type="entry name" value="RHAMNOSYLTRANSFERASE WBBL"/>
    <property type="match status" value="1"/>
</dbReference>
<dbReference type="GO" id="GO:0016740">
    <property type="term" value="F:transferase activity"/>
    <property type="evidence" value="ECO:0007669"/>
    <property type="project" value="UniProtKB-KW"/>
</dbReference>
<organism evidence="2 3">
    <name type="scientific">Alteromonas mediterranea</name>
    <dbReference type="NCBI Taxonomy" id="314275"/>
    <lineage>
        <taxon>Bacteria</taxon>
        <taxon>Pseudomonadati</taxon>
        <taxon>Pseudomonadota</taxon>
        <taxon>Gammaproteobacteria</taxon>
        <taxon>Alteromonadales</taxon>
        <taxon>Alteromonadaceae</taxon>
        <taxon>Alteromonas/Salinimonas group</taxon>
        <taxon>Alteromonas</taxon>
    </lineage>
</organism>
<dbReference type="Pfam" id="PF00535">
    <property type="entry name" value="Glycos_transf_2"/>
    <property type="match status" value="1"/>
</dbReference>
<dbReference type="Proteomes" id="UP000061468">
    <property type="component" value="Chromosome"/>
</dbReference>
<evidence type="ECO:0000313" key="3">
    <source>
        <dbReference type="Proteomes" id="UP000061468"/>
    </source>
</evidence>
<dbReference type="InterPro" id="IPR001173">
    <property type="entry name" value="Glyco_trans_2-like"/>
</dbReference>
<protein>
    <submittedName>
        <fullName evidence="2">Family 2 glycosyl transferase</fullName>
    </submittedName>
</protein>
<dbReference type="SUPFAM" id="SSF53448">
    <property type="entry name" value="Nucleotide-diphospho-sugar transferases"/>
    <property type="match status" value="1"/>
</dbReference>
<accession>A0AAC8XKZ2</accession>
<dbReference type="InterPro" id="IPR029044">
    <property type="entry name" value="Nucleotide-diphossugar_trans"/>
</dbReference>
<evidence type="ECO:0000313" key="2">
    <source>
        <dbReference type="EMBL" id="AMJ79320.1"/>
    </source>
</evidence>
<evidence type="ECO:0000259" key="1">
    <source>
        <dbReference type="Pfam" id="PF00535"/>
    </source>
</evidence>
<name>A0AAC8XKZ2_9ALTE</name>
<dbReference type="AlphaFoldDB" id="A0AAC8XKZ2"/>
<dbReference type="PANTHER" id="PTHR43179:SF7">
    <property type="entry name" value="RHAMNOSYLTRANSFERASE WBBL"/>
    <property type="match status" value="1"/>
</dbReference>
<gene>
    <name evidence="2" type="ORF">AV942_13970</name>
</gene>
<reference evidence="2 3" key="1">
    <citation type="submission" date="2015-12" db="EMBL/GenBank/DDBJ databases">
        <title>Intraspecies pangenome expansion in the marine bacterium Alteromonas.</title>
        <authorList>
            <person name="Lopez-Perez M."/>
            <person name="Rodriguez-Valera F."/>
        </authorList>
    </citation>
    <scope>NUCLEOTIDE SEQUENCE [LARGE SCALE GENOMIC DNA]</scope>
    <source>
        <strain evidence="2 3">UM8</strain>
    </source>
</reference>
<keyword evidence="2" id="KW-0808">Transferase</keyword>
<feature type="domain" description="Glycosyltransferase 2-like" evidence="1">
    <location>
        <begin position="8"/>
        <end position="135"/>
    </location>
</feature>
<proteinExistence type="predicted"/>